<keyword evidence="9" id="KW-0732">Signal</keyword>
<evidence type="ECO:0000256" key="4">
    <source>
        <dbReference type="ARBA" id="ARBA00022452"/>
    </source>
</evidence>
<dbReference type="PANTHER" id="PTHR30026">
    <property type="entry name" value="OUTER MEMBRANE PROTEIN TOLC"/>
    <property type="match status" value="1"/>
</dbReference>
<sequence>MRKIMFLAAFVVVLMGFCFSNALAAEQPDTSMKLSLKEAIDMAAKNNTGIKIQKEVTEQAKDKRESAVKDVKNFTPDGGASPEIEAAYSSLLQADLSYNMQRKEIENQTDELTLNVYGKYMEIRSLEEKTKALQKTMEEMEWKKNTARVQLGVGVMATTSMVGVDAELQQAQSDLASVKDEIDKAYVELNKYLGLNPEDRPELTDSIPYEPMEVDDVDFDAERAVNNSIDIWQALQKITLERKDLLMVNNDYKVEKHDIDIAEMNMTQAKDELRKQVHLLYHDINTMQESIKAVEQGIQSAKEALRVKNVEFEVGMASKGDVLTAEKNLANAEKSLVELKYNHAVAVANYRNFIGRSILPNEKA</sequence>
<dbReference type="GO" id="GO:0015288">
    <property type="term" value="F:porin activity"/>
    <property type="evidence" value="ECO:0007669"/>
    <property type="project" value="TreeGrafter"/>
</dbReference>
<feature type="chain" id="PRO_5011475750" evidence="9">
    <location>
        <begin position="25"/>
        <end position="364"/>
    </location>
</feature>
<dbReference type="InterPro" id="IPR051906">
    <property type="entry name" value="TolC-like"/>
</dbReference>
<dbReference type="PANTHER" id="PTHR30026:SF20">
    <property type="entry name" value="OUTER MEMBRANE PROTEIN TOLC"/>
    <property type="match status" value="1"/>
</dbReference>
<dbReference type="InterPro" id="IPR003423">
    <property type="entry name" value="OMP_efflux"/>
</dbReference>
<feature type="coiled-coil region" evidence="8">
    <location>
        <begin position="123"/>
        <end position="188"/>
    </location>
</feature>
<keyword evidence="7" id="KW-0998">Cell outer membrane</keyword>
<organism evidence="10 11">
    <name type="scientific">Desulfotruncus arcticus DSM 17038</name>
    <dbReference type="NCBI Taxonomy" id="1121424"/>
    <lineage>
        <taxon>Bacteria</taxon>
        <taxon>Bacillati</taxon>
        <taxon>Bacillota</taxon>
        <taxon>Clostridia</taxon>
        <taxon>Eubacteriales</taxon>
        <taxon>Desulfallaceae</taxon>
        <taxon>Desulfotruncus</taxon>
    </lineage>
</organism>
<dbReference type="GO" id="GO:0015562">
    <property type="term" value="F:efflux transmembrane transporter activity"/>
    <property type="evidence" value="ECO:0007669"/>
    <property type="project" value="InterPro"/>
</dbReference>
<keyword evidence="3" id="KW-0813">Transport</keyword>
<dbReference type="STRING" id="341036.SAMN05660649_03705"/>
<evidence type="ECO:0000256" key="9">
    <source>
        <dbReference type="SAM" id="SignalP"/>
    </source>
</evidence>
<dbReference type="RefSeq" id="WP_092473100.1">
    <property type="nucleotide sequence ID" value="NZ_FOOX01000015.1"/>
</dbReference>
<evidence type="ECO:0000256" key="3">
    <source>
        <dbReference type="ARBA" id="ARBA00022448"/>
    </source>
</evidence>
<dbReference type="SUPFAM" id="SSF56954">
    <property type="entry name" value="Outer membrane efflux proteins (OEP)"/>
    <property type="match status" value="1"/>
</dbReference>
<evidence type="ECO:0000313" key="10">
    <source>
        <dbReference type="EMBL" id="SFH06557.1"/>
    </source>
</evidence>
<evidence type="ECO:0000256" key="6">
    <source>
        <dbReference type="ARBA" id="ARBA00023136"/>
    </source>
</evidence>
<dbReference type="OrthoDB" id="1803658at2"/>
<name>A0A1I2X0K8_9FIRM</name>
<proteinExistence type="inferred from homology"/>
<keyword evidence="4" id="KW-1134">Transmembrane beta strand</keyword>
<dbReference type="EMBL" id="FOOX01000015">
    <property type="protein sequence ID" value="SFH06557.1"/>
    <property type="molecule type" value="Genomic_DNA"/>
</dbReference>
<keyword evidence="11" id="KW-1185">Reference proteome</keyword>
<reference evidence="11" key="1">
    <citation type="submission" date="2016-10" db="EMBL/GenBank/DDBJ databases">
        <authorList>
            <person name="Varghese N."/>
            <person name="Submissions S."/>
        </authorList>
    </citation>
    <scope>NUCLEOTIDE SEQUENCE [LARGE SCALE GENOMIC DNA]</scope>
    <source>
        <strain evidence="11">DSM 17038</strain>
    </source>
</reference>
<dbReference type="Proteomes" id="UP000199337">
    <property type="component" value="Unassembled WGS sequence"/>
</dbReference>
<evidence type="ECO:0000256" key="5">
    <source>
        <dbReference type="ARBA" id="ARBA00022692"/>
    </source>
</evidence>
<dbReference type="GO" id="GO:0009279">
    <property type="term" value="C:cell outer membrane"/>
    <property type="evidence" value="ECO:0007669"/>
    <property type="project" value="UniProtKB-SubCell"/>
</dbReference>
<keyword evidence="8" id="KW-0175">Coiled coil</keyword>
<comment type="subcellular location">
    <subcellularLocation>
        <location evidence="1">Cell outer membrane</location>
    </subcellularLocation>
</comment>
<evidence type="ECO:0000256" key="2">
    <source>
        <dbReference type="ARBA" id="ARBA00007613"/>
    </source>
</evidence>
<evidence type="ECO:0000256" key="8">
    <source>
        <dbReference type="SAM" id="Coils"/>
    </source>
</evidence>
<dbReference type="AlphaFoldDB" id="A0A1I2X0K8"/>
<gene>
    <name evidence="10" type="ORF">SAMN05660649_03705</name>
</gene>
<feature type="signal peptide" evidence="9">
    <location>
        <begin position="1"/>
        <end position="24"/>
    </location>
</feature>
<keyword evidence="5" id="KW-0812">Transmembrane</keyword>
<feature type="coiled-coil region" evidence="8">
    <location>
        <begin position="284"/>
        <end position="342"/>
    </location>
</feature>
<protein>
    <submittedName>
        <fullName evidence="10">Outer membrane efflux protein</fullName>
    </submittedName>
</protein>
<dbReference type="GO" id="GO:1990281">
    <property type="term" value="C:efflux pump complex"/>
    <property type="evidence" value="ECO:0007669"/>
    <property type="project" value="TreeGrafter"/>
</dbReference>
<dbReference type="Gene3D" id="1.20.1600.10">
    <property type="entry name" value="Outer membrane efflux proteins (OEP)"/>
    <property type="match status" value="2"/>
</dbReference>
<evidence type="ECO:0000256" key="1">
    <source>
        <dbReference type="ARBA" id="ARBA00004442"/>
    </source>
</evidence>
<evidence type="ECO:0000256" key="7">
    <source>
        <dbReference type="ARBA" id="ARBA00023237"/>
    </source>
</evidence>
<keyword evidence="6" id="KW-0472">Membrane</keyword>
<evidence type="ECO:0000313" key="11">
    <source>
        <dbReference type="Proteomes" id="UP000199337"/>
    </source>
</evidence>
<dbReference type="Pfam" id="PF02321">
    <property type="entry name" value="OEP"/>
    <property type="match status" value="1"/>
</dbReference>
<comment type="similarity">
    <text evidence="2">Belongs to the outer membrane factor (OMF) (TC 1.B.17) family.</text>
</comment>
<accession>A0A1I2X0K8</accession>